<feature type="binding site" evidence="7 8">
    <location>
        <position position="28"/>
    </location>
    <ligand>
        <name>S-adenosyl-L-methionine</name>
        <dbReference type="ChEBI" id="CHEBI:59789"/>
    </ligand>
</feature>
<feature type="binding site" evidence="7 8">
    <location>
        <position position="55"/>
    </location>
    <ligand>
        <name>S-adenosyl-L-methionine</name>
        <dbReference type="ChEBI" id="CHEBI:59789"/>
    </ligand>
</feature>
<dbReference type="InterPro" id="IPR029063">
    <property type="entry name" value="SAM-dependent_MTases_sf"/>
</dbReference>
<accession>A0A6L5XAJ9</accession>
<dbReference type="GO" id="GO:0052908">
    <property type="term" value="F:16S rRNA (adenine(1518)-N(6)/adenine(1519)-N(6))-dimethyltransferase activity"/>
    <property type="evidence" value="ECO:0007669"/>
    <property type="project" value="UniProtKB-EC"/>
</dbReference>
<dbReference type="Pfam" id="PF00398">
    <property type="entry name" value="RrnaAD"/>
    <property type="match status" value="1"/>
</dbReference>
<dbReference type="GO" id="GO:0003723">
    <property type="term" value="F:RNA binding"/>
    <property type="evidence" value="ECO:0007669"/>
    <property type="project" value="UniProtKB-UniRule"/>
</dbReference>
<dbReference type="Proteomes" id="UP000481852">
    <property type="component" value="Unassembled WGS sequence"/>
</dbReference>
<comment type="caution">
    <text evidence="10">The sequence shown here is derived from an EMBL/GenBank/DDBJ whole genome shotgun (WGS) entry which is preliminary data.</text>
</comment>
<evidence type="ECO:0000259" key="9">
    <source>
        <dbReference type="SMART" id="SM00650"/>
    </source>
</evidence>
<evidence type="ECO:0000256" key="7">
    <source>
        <dbReference type="HAMAP-Rule" id="MF_00607"/>
    </source>
</evidence>
<evidence type="ECO:0000313" key="11">
    <source>
        <dbReference type="Proteomes" id="UP000481852"/>
    </source>
</evidence>
<dbReference type="InterPro" id="IPR001737">
    <property type="entry name" value="KsgA/Erm"/>
</dbReference>
<dbReference type="InterPro" id="IPR020598">
    <property type="entry name" value="rRNA_Ade_methylase_Trfase_N"/>
</dbReference>
<dbReference type="GO" id="GO:0005829">
    <property type="term" value="C:cytosol"/>
    <property type="evidence" value="ECO:0007669"/>
    <property type="project" value="TreeGrafter"/>
</dbReference>
<dbReference type="SUPFAM" id="SSF53335">
    <property type="entry name" value="S-adenosyl-L-methionine-dependent methyltransferases"/>
    <property type="match status" value="1"/>
</dbReference>
<dbReference type="EC" id="2.1.1.182" evidence="7"/>
<feature type="binding site" evidence="7 8">
    <location>
        <position position="30"/>
    </location>
    <ligand>
        <name>S-adenosyl-L-methionine</name>
        <dbReference type="ChEBI" id="CHEBI:59789"/>
    </ligand>
</feature>
<dbReference type="InterPro" id="IPR020596">
    <property type="entry name" value="rRNA_Ade_Mease_Trfase_CS"/>
</dbReference>
<dbReference type="PROSITE" id="PS51689">
    <property type="entry name" value="SAM_RNA_A_N6_MT"/>
    <property type="match status" value="1"/>
</dbReference>
<dbReference type="HAMAP" id="MF_00607">
    <property type="entry name" value="16SrRNA_methyltr_A"/>
    <property type="match status" value="1"/>
</dbReference>
<protein>
    <recommendedName>
        <fullName evidence="7">Ribosomal RNA small subunit methyltransferase A</fullName>
        <ecNumber evidence="7">2.1.1.182</ecNumber>
    </recommendedName>
    <alternativeName>
        <fullName evidence="7">16S rRNA (adenine(1518)-N(6)/adenine(1519)-N(6))-dimethyltransferase</fullName>
    </alternativeName>
    <alternativeName>
        <fullName evidence="7">16S rRNA dimethyladenosine transferase</fullName>
    </alternativeName>
    <alternativeName>
        <fullName evidence="7">16S rRNA dimethylase</fullName>
    </alternativeName>
    <alternativeName>
        <fullName evidence="7">S-adenosylmethionine-6-N', N'-adenosyl(rRNA) dimethyltransferase</fullName>
    </alternativeName>
</protein>
<keyword evidence="5 7" id="KW-0949">S-adenosyl-L-methionine</keyword>
<keyword evidence="2 7" id="KW-0698">rRNA processing</keyword>
<keyword evidence="4 7" id="KW-0808">Transferase</keyword>
<evidence type="ECO:0000256" key="5">
    <source>
        <dbReference type="ARBA" id="ARBA00022691"/>
    </source>
</evidence>
<comment type="subcellular location">
    <subcellularLocation>
        <location evidence="7">Cytoplasm</location>
    </subcellularLocation>
</comment>
<evidence type="ECO:0000313" key="10">
    <source>
        <dbReference type="EMBL" id="MSS15794.1"/>
    </source>
</evidence>
<dbReference type="SMART" id="SM00650">
    <property type="entry name" value="rADc"/>
    <property type="match status" value="1"/>
</dbReference>
<comment type="similarity">
    <text evidence="7">Belongs to the class I-like SAM-binding methyltransferase superfamily. rRNA adenine N(6)-methyltransferase family. RsmA subfamily.</text>
</comment>
<evidence type="ECO:0000256" key="3">
    <source>
        <dbReference type="ARBA" id="ARBA00022603"/>
    </source>
</evidence>
<dbReference type="PANTHER" id="PTHR11727:SF7">
    <property type="entry name" value="DIMETHYLADENOSINE TRANSFERASE-RELATED"/>
    <property type="match status" value="1"/>
</dbReference>
<dbReference type="AlphaFoldDB" id="A0A6L5XAJ9"/>
<comment type="catalytic activity">
    <reaction evidence="7">
        <text>adenosine(1518)/adenosine(1519) in 16S rRNA + 4 S-adenosyl-L-methionine = N(6)-dimethyladenosine(1518)/N(6)-dimethyladenosine(1519) in 16S rRNA + 4 S-adenosyl-L-homocysteine + 4 H(+)</text>
        <dbReference type="Rhea" id="RHEA:19609"/>
        <dbReference type="Rhea" id="RHEA-COMP:10232"/>
        <dbReference type="Rhea" id="RHEA-COMP:10233"/>
        <dbReference type="ChEBI" id="CHEBI:15378"/>
        <dbReference type="ChEBI" id="CHEBI:57856"/>
        <dbReference type="ChEBI" id="CHEBI:59789"/>
        <dbReference type="ChEBI" id="CHEBI:74411"/>
        <dbReference type="ChEBI" id="CHEBI:74493"/>
        <dbReference type="EC" id="2.1.1.182"/>
    </reaction>
</comment>
<comment type="function">
    <text evidence="7">Specifically dimethylates two adjacent adenosines (A1518 and A1519) in the loop of a conserved hairpin near the 3'-end of 16S rRNA in the 30S particle. May play a critical role in biogenesis of 30S subunits.</text>
</comment>
<dbReference type="InterPro" id="IPR023165">
    <property type="entry name" value="rRNA_Ade_diMease-like_C"/>
</dbReference>
<evidence type="ECO:0000256" key="8">
    <source>
        <dbReference type="PROSITE-ProRule" id="PRU01026"/>
    </source>
</evidence>
<organism evidence="10 11">
    <name type="scientific">Porcincola intestinalis</name>
    <dbReference type="NCBI Taxonomy" id="2606632"/>
    <lineage>
        <taxon>Bacteria</taxon>
        <taxon>Bacillati</taxon>
        <taxon>Bacillota</taxon>
        <taxon>Clostridia</taxon>
        <taxon>Lachnospirales</taxon>
        <taxon>Lachnospiraceae</taxon>
        <taxon>Porcincola</taxon>
    </lineage>
</organism>
<evidence type="ECO:0000256" key="4">
    <source>
        <dbReference type="ARBA" id="ARBA00022679"/>
    </source>
</evidence>
<dbReference type="PROSITE" id="PS01131">
    <property type="entry name" value="RRNA_A_DIMETH"/>
    <property type="match status" value="1"/>
</dbReference>
<reference evidence="10 11" key="1">
    <citation type="submission" date="2019-08" db="EMBL/GenBank/DDBJ databases">
        <title>In-depth cultivation of the pig gut microbiome towards novel bacterial diversity and tailored functional studies.</title>
        <authorList>
            <person name="Wylensek D."/>
            <person name="Hitch T.C.A."/>
            <person name="Clavel T."/>
        </authorList>
    </citation>
    <scope>NUCLEOTIDE SEQUENCE [LARGE SCALE GENOMIC DNA]</scope>
    <source>
        <strain evidence="10 11">Oil+RF-744-WCA-WT-11</strain>
    </source>
</reference>
<dbReference type="RefSeq" id="WP_154526996.1">
    <property type="nucleotide sequence ID" value="NZ_VULZ01000015.1"/>
</dbReference>
<evidence type="ECO:0000256" key="1">
    <source>
        <dbReference type="ARBA" id="ARBA00022490"/>
    </source>
</evidence>
<proteinExistence type="inferred from homology"/>
<dbReference type="EMBL" id="VULZ01000015">
    <property type="protein sequence ID" value="MSS15794.1"/>
    <property type="molecule type" value="Genomic_DNA"/>
</dbReference>
<dbReference type="PANTHER" id="PTHR11727">
    <property type="entry name" value="DIMETHYLADENOSINE TRANSFERASE"/>
    <property type="match status" value="1"/>
</dbReference>
<feature type="binding site" evidence="7 8">
    <location>
        <position position="154"/>
    </location>
    <ligand>
        <name>S-adenosyl-L-methionine</name>
        <dbReference type="ChEBI" id="CHEBI:59789"/>
    </ligand>
</feature>
<evidence type="ECO:0000256" key="6">
    <source>
        <dbReference type="ARBA" id="ARBA00022884"/>
    </source>
</evidence>
<keyword evidence="11" id="KW-1185">Reference proteome</keyword>
<feature type="domain" description="Ribosomal RNA adenine methylase transferase N-terminal" evidence="9">
    <location>
        <begin position="35"/>
        <end position="239"/>
    </location>
</feature>
<feature type="binding site" evidence="7 8">
    <location>
        <position position="76"/>
    </location>
    <ligand>
        <name>S-adenosyl-L-methionine</name>
        <dbReference type="ChEBI" id="CHEBI:59789"/>
    </ligand>
</feature>
<keyword evidence="1 7" id="KW-0963">Cytoplasm</keyword>
<keyword evidence="6 7" id="KW-0694">RNA-binding</keyword>
<name>A0A6L5XAJ9_9FIRM</name>
<dbReference type="CDD" id="cd02440">
    <property type="entry name" value="AdoMet_MTases"/>
    <property type="match status" value="1"/>
</dbReference>
<keyword evidence="3 7" id="KW-0489">Methyltransferase</keyword>
<evidence type="ECO:0000256" key="2">
    <source>
        <dbReference type="ARBA" id="ARBA00022552"/>
    </source>
</evidence>
<dbReference type="FunFam" id="1.10.8.100:FF:000001">
    <property type="entry name" value="Ribosomal RNA small subunit methyltransferase A"/>
    <property type="match status" value="1"/>
</dbReference>
<dbReference type="Gene3D" id="3.40.50.150">
    <property type="entry name" value="Vaccinia Virus protein VP39"/>
    <property type="match status" value="1"/>
</dbReference>
<gene>
    <name evidence="7" type="primary">rsmA</name>
    <name evidence="7" type="synonym">ksgA</name>
    <name evidence="10" type="ORF">FYJ35_12270</name>
</gene>
<dbReference type="InterPro" id="IPR011530">
    <property type="entry name" value="rRNA_adenine_dimethylase"/>
</dbReference>
<feature type="binding site" evidence="7 8">
    <location>
        <position position="101"/>
    </location>
    <ligand>
        <name>S-adenosyl-L-methionine</name>
        <dbReference type="ChEBI" id="CHEBI:59789"/>
    </ligand>
</feature>
<sequence length="319" mass="34888">MEKQSAYRKTSEIVRRYDFNFRKRFGQNFLTDEGVLQQIVSSSHITENDLVIEIGPGIGTLTRYLCEAACQVAAIEIDRDLVKILHETLSDCKNLRIVEGDVLKVNLCGLAAEYGVSDTSGSTASSGGLSTEAAAVFPKSGQAFRCRHLKVVANLPYYITTPILMGLFEQHVPAERVTVMVQKEVADRMTARCGSRDYGSLSLAVQYYARPEIVTLVPASSFMPSPKVDSAVVTMQLYKDKPVQAKDEQLLKAIIRAAFGQRRKTLSNALGNAPQIPVTRDQTAKTLTALGLPASARGETLSLQQFAQLTDALADLIRA</sequence>
<dbReference type="Gene3D" id="1.10.8.100">
    <property type="entry name" value="Ribosomal RNA adenine dimethylase-like, domain 2"/>
    <property type="match status" value="1"/>
</dbReference>